<dbReference type="InterPro" id="IPR036643">
    <property type="entry name" value="RNApol_insert_sf"/>
</dbReference>
<dbReference type="Proteomes" id="UP000275348">
    <property type="component" value="Unassembled WGS sequence"/>
</dbReference>
<evidence type="ECO:0000256" key="4">
    <source>
        <dbReference type="ARBA" id="ARBA00022478"/>
    </source>
</evidence>
<keyword evidence="7 11" id="KW-0804">Transcription</keyword>
<keyword evidence="14" id="KW-1185">Reference proteome</keyword>
<dbReference type="InterPro" id="IPR036603">
    <property type="entry name" value="RBP11-like"/>
</dbReference>
<dbReference type="SUPFAM" id="SSF56553">
    <property type="entry name" value="Insert subdomain of RNA polymerase alpha subunit"/>
    <property type="match status" value="1"/>
</dbReference>
<sequence length="330" mass="36740">MTILNFIKPDKVILVESDSNFGQFEFRPLEPGYGITVGNALRRVLLSSLEGFAITSIKIEGVEHEFSTIPGVVEDVTEIILNLKKVRFKKQIDESDAETVTATISGQDQLTAGDLGKFISGFQVLNPELVIANLDSKVNLTITFTIEKGRGYVPAEENKKASAPIGTVAIDSIYTPIKNVKYSIENYRVEQKTDYEKLVLEITTDGSITPQDALTETAKILIHHFMLFSDERITLEAEEVASGETYDEEALHMRQLLKTKLVDMDLSVRALNCLKAAEVETLGELVSFAKSDLMKFRNFGKKSLTELEELVDSKGLNFGMDIAKYKLDVE</sequence>
<dbReference type="GO" id="GO:0003677">
    <property type="term" value="F:DNA binding"/>
    <property type="evidence" value="ECO:0007669"/>
    <property type="project" value="UniProtKB-UniRule"/>
</dbReference>
<dbReference type="InterPro" id="IPR011773">
    <property type="entry name" value="DNA-dir_RpoA"/>
</dbReference>
<dbReference type="Pfam" id="PF01000">
    <property type="entry name" value="RNA_pol_A_bac"/>
    <property type="match status" value="1"/>
</dbReference>
<evidence type="ECO:0000256" key="3">
    <source>
        <dbReference type="ARBA" id="ARBA00015972"/>
    </source>
</evidence>
<dbReference type="GO" id="GO:0005737">
    <property type="term" value="C:cytoplasm"/>
    <property type="evidence" value="ECO:0007669"/>
    <property type="project" value="UniProtKB-ARBA"/>
</dbReference>
<evidence type="ECO:0000256" key="7">
    <source>
        <dbReference type="ARBA" id="ARBA00023163"/>
    </source>
</evidence>
<dbReference type="AlphaFoldDB" id="A0A3L9MJ33"/>
<feature type="domain" description="DNA-directed RNA polymerase RpoA/D/Rpb3-type" evidence="12">
    <location>
        <begin position="21"/>
        <end position="231"/>
    </location>
</feature>
<dbReference type="NCBIfam" id="TIGR02027">
    <property type="entry name" value="rpoA"/>
    <property type="match status" value="1"/>
</dbReference>
<dbReference type="Gene3D" id="3.30.1360.10">
    <property type="entry name" value="RNA polymerase, RBP11-like subunit"/>
    <property type="match status" value="1"/>
</dbReference>
<dbReference type="GO" id="GO:0000428">
    <property type="term" value="C:DNA-directed RNA polymerase complex"/>
    <property type="evidence" value="ECO:0007669"/>
    <property type="project" value="UniProtKB-KW"/>
</dbReference>
<keyword evidence="4 11" id="KW-0240">DNA-directed RNA polymerase</keyword>
<evidence type="ECO:0000256" key="8">
    <source>
        <dbReference type="ARBA" id="ARBA00032524"/>
    </source>
</evidence>
<accession>A0A3L9MJ33</accession>
<evidence type="ECO:0000256" key="1">
    <source>
        <dbReference type="ARBA" id="ARBA00007123"/>
    </source>
</evidence>
<dbReference type="RefSeq" id="WP_121933358.1">
    <property type="nucleotide sequence ID" value="NZ_RDOJ01000001.1"/>
</dbReference>
<dbReference type="HAMAP" id="MF_00059">
    <property type="entry name" value="RNApol_bact_RpoA"/>
    <property type="match status" value="1"/>
</dbReference>
<organism evidence="13 14">
    <name type="scientific">Faecalibacter macacae</name>
    <dbReference type="NCBI Taxonomy" id="1859289"/>
    <lineage>
        <taxon>Bacteria</taxon>
        <taxon>Pseudomonadati</taxon>
        <taxon>Bacteroidota</taxon>
        <taxon>Flavobacteriia</taxon>
        <taxon>Flavobacteriales</taxon>
        <taxon>Weeksellaceae</taxon>
        <taxon>Faecalibacter</taxon>
    </lineage>
</organism>
<dbReference type="Pfam" id="PF03118">
    <property type="entry name" value="RNA_pol_A_CTD"/>
    <property type="match status" value="1"/>
</dbReference>
<dbReference type="EC" id="2.7.7.6" evidence="2 11"/>
<dbReference type="NCBIfam" id="NF003516">
    <property type="entry name" value="PRK05182.2-2"/>
    <property type="match status" value="1"/>
</dbReference>
<comment type="similarity">
    <text evidence="1 11">Belongs to the RNA polymerase alpha chain family.</text>
</comment>
<dbReference type="InterPro" id="IPR011263">
    <property type="entry name" value="DNA-dir_RNA_pol_RpoA/D/Rpb3"/>
</dbReference>
<gene>
    <name evidence="11" type="primary">rpoA</name>
    <name evidence="13" type="ORF">EAH69_01105</name>
</gene>
<dbReference type="GO" id="GO:0006351">
    <property type="term" value="P:DNA-templated transcription"/>
    <property type="evidence" value="ECO:0007669"/>
    <property type="project" value="UniProtKB-UniRule"/>
</dbReference>
<dbReference type="GO" id="GO:0046983">
    <property type="term" value="F:protein dimerization activity"/>
    <property type="evidence" value="ECO:0007669"/>
    <property type="project" value="InterPro"/>
</dbReference>
<evidence type="ECO:0000256" key="11">
    <source>
        <dbReference type="HAMAP-Rule" id="MF_00059"/>
    </source>
</evidence>
<evidence type="ECO:0000256" key="5">
    <source>
        <dbReference type="ARBA" id="ARBA00022679"/>
    </source>
</evidence>
<dbReference type="Pfam" id="PF01193">
    <property type="entry name" value="RNA_pol_L"/>
    <property type="match status" value="1"/>
</dbReference>
<dbReference type="NCBIfam" id="NF003519">
    <property type="entry name" value="PRK05182.2-5"/>
    <property type="match status" value="1"/>
</dbReference>
<evidence type="ECO:0000256" key="10">
    <source>
        <dbReference type="ARBA" id="ARBA00048552"/>
    </source>
</evidence>
<comment type="subunit">
    <text evidence="11">Homodimer. The RNAP catalytic core consists of 2 alpha, 1 beta, 1 beta' and 1 omega subunit. When a sigma factor is associated with the core the holoenzyme is formed, which can initiate transcription.</text>
</comment>
<proteinExistence type="inferred from homology"/>
<dbReference type="EMBL" id="RDOJ01000001">
    <property type="protein sequence ID" value="RLZ12782.1"/>
    <property type="molecule type" value="Genomic_DNA"/>
</dbReference>
<reference evidence="13 14" key="1">
    <citation type="submission" date="2018-10" db="EMBL/GenBank/DDBJ databases">
        <authorList>
            <person name="Chen X."/>
        </authorList>
    </citation>
    <scope>NUCLEOTIDE SEQUENCE [LARGE SCALE GENOMIC DNA]</scope>
    <source>
        <strain evidence="13 14">YIM 102668</strain>
    </source>
</reference>
<dbReference type="Gene3D" id="2.170.120.12">
    <property type="entry name" value="DNA-directed RNA polymerase, insert domain"/>
    <property type="match status" value="1"/>
</dbReference>
<comment type="domain">
    <text evidence="11">The N-terminal domain is essential for RNAP assembly and basal transcription, whereas the C-terminal domain is involved in interaction with transcriptional regulators and with upstream promoter elements.</text>
</comment>
<dbReference type="FunFam" id="2.170.120.12:FF:000001">
    <property type="entry name" value="DNA-directed RNA polymerase subunit alpha"/>
    <property type="match status" value="1"/>
</dbReference>
<evidence type="ECO:0000313" key="14">
    <source>
        <dbReference type="Proteomes" id="UP000275348"/>
    </source>
</evidence>
<comment type="catalytic activity">
    <reaction evidence="10 11">
        <text>RNA(n) + a ribonucleoside 5'-triphosphate = RNA(n+1) + diphosphate</text>
        <dbReference type="Rhea" id="RHEA:21248"/>
        <dbReference type="Rhea" id="RHEA-COMP:14527"/>
        <dbReference type="Rhea" id="RHEA-COMP:17342"/>
        <dbReference type="ChEBI" id="CHEBI:33019"/>
        <dbReference type="ChEBI" id="CHEBI:61557"/>
        <dbReference type="ChEBI" id="CHEBI:140395"/>
        <dbReference type="EC" id="2.7.7.6"/>
    </reaction>
</comment>
<evidence type="ECO:0000313" key="13">
    <source>
        <dbReference type="EMBL" id="RLZ12782.1"/>
    </source>
</evidence>
<protein>
    <recommendedName>
        <fullName evidence="3 11">DNA-directed RNA polymerase subunit alpha</fullName>
        <shortName evidence="11">RNAP subunit alpha</shortName>
        <ecNumber evidence="2 11">2.7.7.6</ecNumber>
    </recommendedName>
    <alternativeName>
        <fullName evidence="9 11">RNA polymerase subunit alpha</fullName>
    </alternativeName>
    <alternativeName>
        <fullName evidence="8 11">Transcriptase subunit alpha</fullName>
    </alternativeName>
</protein>
<evidence type="ECO:0000256" key="9">
    <source>
        <dbReference type="ARBA" id="ARBA00033070"/>
    </source>
</evidence>
<feature type="region of interest" description="Alpha C-terminal domain (alpha-CTD)" evidence="11">
    <location>
        <begin position="253"/>
        <end position="330"/>
    </location>
</feature>
<dbReference type="InterPro" id="IPR011260">
    <property type="entry name" value="RNAP_asu_C"/>
</dbReference>
<comment type="function">
    <text evidence="11">DNA-dependent RNA polymerase catalyzes the transcription of DNA into RNA using the four ribonucleoside triphosphates as substrates.</text>
</comment>
<keyword evidence="6 11" id="KW-0548">Nucleotidyltransferase</keyword>
<dbReference type="SUPFAM" id="SSF55257">
    <property type="entry name" value="RBP11-like subunits of RNA polymerase"/>
    <property type="match status" value="1"/>
</dbReference>
<dbReference type="GO" id="GO:0003899">
    <property type="term" value="F:DNA-directed RNA polymerase activity"/>
    <property type="evidence" value="ECO:0007669"/>
    <property type="project" value="UniProtKB-UniRule"/>
</dbReference>
<comment type="caution">
    <text evidence="13">The sequence shown here is derived from an EMBL/GenBank/DDBJ whole genome shotgun (WGS) entry which is preliminary data.</text>
</comment>
<evidence type="ECO:0000256" key="6">
    <source>
        <dbReference type="ARBA" id="ARBA00022695"/>
    </source>
</evidence>
<dbReference type="InterPro" id="IPR011262">
    <property type="entry name" value="DNA-dir_RNA_pol_insert"/>
</dbReference>
<name>A0A3L9MJ33_9FLAO</name>
<evidence type="ECO:0000259" key="12">
    <source>
        <dbReference type="SMART" id="SM00662"/>
    </source>
</evidence>
<dbReference type="OrthoDB" id="9805706at2"/>
<dbReference type="SUPFAM" id="SSF47789">
    <property type="entry name" value="C-terminal domain of RNA polymerase alpha subunit"/>
    <property type="match status" value="1"/>
</dbReference>
<evidence type="ECO:0000256" key="2">
    <source>
        <dbReference type="ARBA" id="ARBA00012418"/>
    </source>
</evidence>
<dbReference type="SMART" id="SM00662">
    <property type="entry name" value="RPOLD"/>
    <property type="match status" value="1"/>
</dbReference>
<feature type="region of interest" description="Alpha N-terminal domain (alpha-NTD)" evidence="11">
    <location>
        <begin position="1"/>
        <end position="231"/>
    </location>
</feature>
<dbReference type="Gene3D" id="1.10.150.20">
    <property type="entry name" value="5' to 3' exonuclease, C-terminal subdomain"/>
    <property type="match status" value="1"/>
</dbReference>
<dbReference type="CDD" id="cd06928">
    <property type="entry name" value="RNAP_alpha_NTD"/>
    <property type="match status" value="1"/>
</dbReference>
<keyword evidence="5 11" id="KW-0808">Transferase</keyword>
<dbReference type="NCBIfam" id="NF003513">
    <property type="entry name" value="PRK05182.1-2"/>
    <property type="match status" value="1"/>
</dbReference>